<sequence>MSGSIIAGLLIAVISFVPTAIIAFWARNTSSADVRQMDSLTLQIAYWRGFLLVIGAFVVELVISLIVSLAFSDVSGLTSKLIFTFLTMFITPGVVEELYKWWLTSFAIKYHRSLQPPQPLLTHHQIVTFGVVSALGFATCEDMIYAAASLFSGGFGLALFTIVIRVVLFPLHLSLGARSAKEIAKLQMHGGSPFAVRFSRIWPQMVIHGTFDFCLTLASFGQSDVLPSQVEYLLVIPMLISIAAAVYLWRTLAGMRAPSQTVPNPELLMQPPRYANASQPANVSNAPADVPDAAAHV</sequence>
<evidence type="ECO:0000313" key="4">
    <source>
        <dbReference type="Proteomes" id="UP000039324"/>
    </source>
</evidence>
<organism evidence="3 4">
    <name type="scientific">Plasmodiophora brassicae</name>
    <name type="common">Clubroot disease agent</name>
    <dbReference type="NCBI Taxonomy" id="37360"/>
    <lineage>
        <taxon>Eukaryota</taxon>
        <taxon>Sar</taxon>
        <taxon>Rhizaria</taxon>
        <taxon>Endomyxa</taxon>
        <taxon>Phytomyxea</taxon>
        <taxon>Plasmodiophorida</taxon>
        <taxon>Plasmodiophoridae</taxon>
        <taxon>Plasmodiophora</taxon>
    </lineage>
</organism>
<dbReference type="Proteomes" id="UP000039324">
    <property type="component" value="Unassembled WGS sequence"/>
</dbReference>
<dbReference type="InterPro" id="IPR026898">
    <property type="entry name" value="PrsW"/>
</dbReference>
<evidence type="ECO:0000313" key="3">
    <source>
        <dbReference type="EMBL" id="CEO99897.1"/>
    </source>
</evidence>
<dbReference type="GO" id="GO:0008233">
    <property type="term" value="F:peptidase activity"/>
    <property type="evidence" value="ECO:0007669"/>
    <property type="project" value="InterPro"/>
</dbReference>
<gene>
    <name evidence="3" type="ORF">PBRA_007631</name>
</gene>
<keyword evidence="2" id="KW-0472">Membrane</keyword>
<feature type="transmembrane region" description="Helical" evidence="2">
    <location>
        <begin position="6"/>
        <end position="26"/>
    </location>
</feature>
<dbReference type="EMBL" id="CDSF01000095">
    <property type="protein sequence ID" value="CEO99897.1"/>
    <property type="molecule type" value="Genomic_DNA"/>
</dbReference>
<evidence type="ECO:0000256" key="1">
    <source>
        <dbReference type="SAM" id="MobiDB-lite"/>
    </source>
</evidence>
<reference evidence="3 4" key="1">
    <citation type="submission" date="2015-02" db="EMBL/GenBank/DDBJ databases">
        <authorList>
            <person name="Chooi Y.-H."/>
        </authorList>
    </citation>
    <scope>NUCLEOTIDE SEQUENCE [LARGE SCALE GENOMIC DNA]</scope>
    <source>
        <strain evidence="3">E3</strain>
    </source>
</reference>
<keyword evidence="2" id="KW-0812">Transmembrane</keyword>
<feature type="compositionally biased region" description="Low complexity" evidence="1">
    <location>
        <begin position="286"/>
        <end position="297"/>
    </location>
</feature>
<feature type="transmembrane region" description="Helical" evidence="2">
    <location>
        <begin position="232"/>
        <end position="249"/>
    </location>
</feature>
<feature type="transmembrane region" description="Helical" evidence="2">
    <location>
        <begin position="144"/>
        <end position="168"/>
    </location>
</feature>
<keyword evidence="4" id="KW-1185">Reference proteome</keyword>
<keyword evidence="2" id="KW-1133">Transmembrane helix</keyword>
<dbReference type="AlphaFoldDB" id="A0A0G4IXC1"/>
<feature type="compositionally biased region" description="Polar residues" evidence="1">
    <location>
        <begin position="276"/>
        <end position="285"/>
    </location>
</feature>
<evidence type="ECO:0000256" key="2">
    <source>
        <dbReference type="SAM" id="Phobius"/>
    </source>
</evidence>
<accession>A0A0G4IXC1</accession>
<feature type="transmembrane region" description="Helical" evidence="2">
    <location>
        <begin position="77"/>
        <end position="99"/>
    </location>
</feature>
<name>A0A0G4IXC1_PLABS</name>
<feature type="transmembrane region" description="Helical" evidence="2">
    <location>
        <begin position="46"/>
        <end position="71"/>
    </location>
</feature>
<proteinExistence type="predicted"/>
<dbReference type="Pfam" id="PF13367">
    <property type="entry name" value="PrsW-protease"/>
    <property type="match status" value="1"/>
</dbReference>
<protein>
    <submittedName>
        <fullName evidence="3">Uncharacterized protein</fullName>
    </submittedName>
</protein>
<feature type="region of interest" description="Disordered" evidence="1">
    <location>
        <begin position="276"/>
        <end position="297"/>
    </location>
</feature>